<gene>
    <name evidence="1" type="ORF">HCN56_01395</name>
</gene>
<proteinExistence type="predicted"/>
<accession>A0A7X6CXD6</accession>
<sequence>MSAAGAQEIAVAILWAGYGPDGVDQLSPKAFEGLLEALADREWIAPADGVDRDAVRAAMRKQVAA</sequence>
<dbReference type="EMBL" id="JAAVJD010000004">
    <property type="protein sequence ID" value="NJQ04263.1"/>
    <property type="molecule type" value="Genomic_DNA"/>
</dbReference>
<dbReference type="Proteomes" id="UP000578686">
    <property type="component" value="Unassembled WGS sequence"/>
</dbReference>
<evidence type="ECO:0000313" key="1">
    <source>
        <dbReference type="EMBL" id="NJQ04263.1"/>
    </source>
</evidence>
<reference evidence="1 2" key="1">
    <citation type="submission" date="2020-03" db="EMBL/GenBank/DDBJ databases">
        <title>Draft genome of Streptomyces sp. ventii, isolated from the Axial Seamount in the Pacific Ocean, and resequencing of the two type strains Streptomyces lonarensis strain NCL 716 and Streptomyces bohaiensis strain 11A07.</title>
        <authorList>
            <person name="Loughran R.M."/>
            <person name="Pfannmuller K.M."/>
            <person name="Wasson B.J."/>
            <person name="Deadmond M.C."/>
            <person name="Paddock B.E."/>
            <person name="Koyack M.J."/>
            <person name="Gallegos D.A."/>
            <person name="Mitchell E.A."/>
            <person name="Ushijima B."/>
            <person name="Saw J.H."/>
            <person name="Mcphail K.L."/>
            <person name="Videau P."/>
        </authorList>
    </citation>
    <scope>NUCLEOTIDE SEQUENCE [LARGE SCALE GENOMIC DNA]</scope>
    <source>
        <strain evidence="1 2">NCL716</strain>
    </source>
</reference>
<keyword evidence="2" id="KW-1185">Reference proteome</keyword>
<dbReference type="RefSeq" id="WP_167967562.1">
    <property type="nucleotide sequence ID" value="NZ_BHZG01000011.1"/>
</dbReference>
<comment type="caution">
    <text evidence="1">The sequence shown here is derived from an EMBL/GenBank/DDBJ whole genome shotgun (WGS) entry which is preliminary data.</text>
</comment>
<evidence type="ECO:0000313" key="2">
    <source>
        <dbReference type="Proteomes" id="UP000578686"/>
    </source>
</evidence>
<name>A0A7X6CXD6_9ACTN</name>
<organism evidence="1 2">
    <name type="scientific">Streptomyces lonarensis</name>
    <dbReference type="NCBI Taxonomy" id="700599"/>
    <lineage>
        <taxon>Bacteria</taxon>
        <taxon>Bacillati</taxon>
        <taxon>Actinomycetota</taxon>
        <taxon>Actinomycetes</taxon>
        <taxon>Kitasatosporales</taxon>
        <taxon>Streptomycetaceae</taxon>
        <taxon>Streptomyces</taxon>
    </lineage>
</organism>
<dbReference type="AlphaFoldDB" id="A0A7X6CXD6"/>
<protein>
    <submittedName>
        <fullName evidence="1">Uncharacterized protein</fullName>
    </submittedName>
</protein>